<keyword evidence="4" id="KW-1185">Reference proteome</keyword>
<proteinExistence type="inferred from homology"/>
<dbReference type="InterPro" id="IPR020556">
    <property type="entry name" value="Amidase_CS"/>
</dbReference>
<dbReference type="KEGG" id="hqn:M0220_14215"/>
<dbReference type="PANTHER" id="PTHR11895:SF7">
    <property type="entry name" value="GLUTAMYL-TRNA(GLN) AMIDOTRANSFERASE SUBUNIT A, MITOCHONDRIAL"/>
    <property type="match status" value="1"/>
</dbReference>
<protein>
    <submittedName>
        <fullName evidence="3">Amidase</fullName>
    </submittedName>
</protein>
<dbReference type="Proteomes" id="UP001164935">
    <property type="component" value="Chromosome"/>
</dbReference>
<dbReference type="Pfam" id="PF01425">
    <property type="entry name" value="Amidase"/>
    <property type="match status" value="2"/>
</dbReference>
<feature type="domain" description="Amidase" evidence="2">
    <location>
        <begin position="410"/>
        <end position="479"/>
    </location>
</feature>
<dbReference type="SUPFAM" id="SSF75304">
    <property type="entry name" value="Amidase signature (AS) enzymes"/>
    <property type="match status" value="1"/>
</dbReference>
<evidence type="ECO:0000313" key="3">
    <source>
        <dbReference type="EMBL" id="UYO74018.1"/>
    </source>
</evidence>
<dbReference type="Gene3D" id="3.90.1300.10">
    <property type="entry name" value="Amidase signature (AS) domain"/>
    <property type="match status" value="1"/>
</dbReference>
<evidence type="ECO:0000313" key="4">
    <source>
        <dbReference type="Proteomes" id="UP001164935"/>
    </source>
</evidence>
<gene>
    <name evidence="3" type="ORF">M0220_14215</name>
</gene>
<organism evidence="3 4">
    <name type="scientific">Halomonas qinghailakensis</name>
    <dbReference type="NCBI Taxonomy" id="2937790"/>
    <lineage>
        <taxon>Bacteria</taxon>
        <taxon>Pseudomonadati</taxon>
        <taxon>Pseudomonadota</taxon>
        <taxon>Gammaproteobacteria</taxon>
        <taxon>Oceanospirillales</taxon>
        <taxon>Halomonadaceae</taxon>
        <taxon>Halomonas</taxon>
    </lineage>
</organism>
<dbReference type="PROSITE" id="PS00571">
    <property type="entry name" value="AMIDASES"/>
    <property type="match status" value="1"/>
</dbReference>
<sequence length="506" mass="53786">MHLEDYQKYDATDLAELIRRREVSQSEVFDAAVAAIETLNPSLHAVVRTRFDKAKHECDQVLESAVFAGVPTLSKDLLMALSGEPLAFGSASLSAWCPKEDSLLIRRVREAGLVVMGQTATPELGLMGITEPKAFPHPHNPCRKGYSPGGSSGGAAAAVASGMVPIALAGDGGGSIRIPASYCGLFGFKPSRGRVPLAPAHGEVWQGAVIEHAITRSVRDSAALLEQINGMAPSGPYPVPRETGYVAALSSSAKPLRIAVSMGGFLSHGLGTQISADIKIAVEKSAKALTELGHEVEWCDPPVDGEALADSYLTLYLGHLAADLQWVSQQTGVPVHRLAVEPSTRAIGRLGAKLSARDYELAKRYWHTASEQMSRFHQRYDALVLPVAADTAPAIGELYPSAARERLMSLLAVPGVPSLALKAGMLKRLAVDALSRTPFTQLANLTGQPAMSVPFHVAANGLPVGVQVVGRLGEDKQLLQLAAAMEQHDDWQCQVRQTSSQAQPSL</sequence>
<accession>A0AA46YPV3</accession>
<feature type="domain" description="Amidase" evidence="2">
    <location>
        <begin position="28"/>
        <end position="399"/>
    </location>
</feature>
<evidence type="ECO:0000259" key="2">
    <source>
        <dbReference type="Pfam" id="PF01425"/>
    </source>
</evidence>
<evidence type="ECO:0000256" key="1">
    <source>
        <dbReference type="ARBA" id="ARBA00009199"/>
    </source>
</evidence>
<reference evidence="3" key="1">
    <citation type="submission" date="2022-05" db="EMBL/GenBank/DDBJ databases">
        <title>Complete sequence of a novel PHA-producing Halomonas strain.</title>
        <authorList>
            <person name="Zheng Z."/>
        </authorList>
    </citation>
    <scope>NUCLEOTIDE SEQUENCE</scope>
    <source>
        <strain evidence="3">ZZQ-149</strain>
    </source>
</reference>
<dbReference type="AlphaFoldDB" id="A0AA46YPV3"/>
<dbReference type="InterPro" id="IPR000120">
    <property type="entry name" value="Amidase"/>
</dbReference>
<dbReference type="RefSeq" id="WP_264018037.1">
    <property type="nucleotide sequence ID" value="NZ_CP096973.1"/>
</dbReference>
<dbReference type="EMBL" id="CP096973">
    <property type="protein sequence ID" value="UYO74018.1"/>
    <property type="molecule type" value="Genomic_DNA"/>
</dbReference>
<comment type="similarity">
    <text evidence="1">Belongs to the amidase family.</text>
</comment>
<dbReference type="PANTHER" id="PTHR11895">
    <property type="entry name" value="TRANSAMIDASE"/>
    <property type="match status" value="1"/>
</dbReference>
<dbReference type="InterPro" id="IPR036928">
    <property type="entry name" value="AS_sf"/>
</dbReference>
<dbReference type="GO" id="GO:0003824">
    <property type="term" value="F:catalytic activity"/>
    <property type="evidence" value="ECO:0007669"/>
    <property type="project" value="InterPro"/>
</dbReference>
<dbReference type="InterPro" id="IPR023631">
    <property type="entry name" value="Amidase_dom"/>
</dbReference>
<name>A0AA46YPV3_9GAMM</name>